<evidence type="ECO:0000259" key="4">
    <source>
        <dbReference type="Pfam" id="PF10531"/>
    </source>
</evidence>
<keyword evidence="1 2" id="KW-0732">Signal</keyword>
<evidence type="ECO:0000313" key="5">
    <source>
        <dbReference type="EMBL" id="TMQ56094.1"/>
    </source>
</evidence>
<name>A0A538SXV7_UNCEI</name>
<reference evidence="7 8" key="1">
    <citation type="journal article" date="2019" name="Nat. Microbiol.">
        <title>Mediterranean grassland soil C-N compound turnover is dependent on rainfall and depth, and is mediated by genomically divergent microorganisms.</title>
        <authorList>
            <person name="Diamond S."/>
            <person name="Andeer P.F."/>
            <person name="Li Z."/>
            <person name="Crits-Christoph A."/>
            <person name="Burstein D."/>
            <person name="Anantharaman K."/>
            <person name="Lane K.R."/>
            <person name="Thomas B.C."/>
            <person name="Pan C."/>
            <person name="Northen T.R."/>
            <person name="Banfield J.F."/>
        </authorList>
    </citation>
    <scope>NUCLEOTIDE SEQUENCE [LARGE SCALE GENOMIC DNA]</scope>
    <source>
        <strain evidence="5">WS_4</strain>
        <strain evidence="6">WS_7</strain>
    </source>
</reference>
<dbReference type="EMBL" id="VBOX01000018">
    <property type="protein sequence ID" value="TMQ65548.1"/>
    <property type="molecule type" value="Genomic_DNA"/>
</dbReference>
<dbReference type="Pfam" id="PF02563">
    <property type="entry name" value="Poly_export"/>
    <property type="match status" value="1"/>
</dbReference>
<evidence type="ECO:0000313" key="6">
    <source>
        <dbReference type="EMBL" id="TMQ65548.1"/>
    </source>
</evidence>
<dbReference type="GO" id="GO:0015159">
    <property type="term" value="F:polysaccharide transmembrane transporter activity"/>
    <property type="evidence" value="ECO:0007669"/>
    <property type="project" value="InterPro"/>
</dbReference>
<dbReference type="PANTHER" id="PTHR33619:SF3">
    <property type="entry name" value="POLYSACCHARIDE EXPORT PROTEIN GFCE-RELATED"/>
    <property type="match status" value="1"/>
</dbReference>
<protein>
    <submittedName>
        <fullName evidence="5">Polysaccharide export protein</fullName>
    </submittedName>
</protein>
<sequence>MGYLRNPWLCAAFTAATILAGATHATLADSPSYPIGAGDVLQISIYAGGEVQESFAAEVSSSGTITTPLLGDLSIAGLTPPQVSQRITERLSRGYYVSPSVIVNVKEYAGKVYIIGEVRRPGAYPIGDGLSVLNACILAGGFSEFAAPNRVKVTRISKRQTQVLKIDLRKVQKGKKPDLLLQPGDRIDVPARRF</sequence>
<dbReference type="AlphaFoldDB" id="A0A538SXV7"/>
<proteinExistence type="predicted"/>
<feature type="domain" description="Polysaccharide export protein N-terminal" evidence="3">
    <location>
        <begin position="29"/>
        <end position="106"/>
    </location>
</feature>
<evidence type="ECO:0000313" key="8">
    <source>
        <dbReference type="Proteomes" id="UP000319829"/>
    </source>
</evidence>
<dbReference type="Pfam" id="PF10531">
    <property type="entry name" value="SLBB"/>
    <property type="match status" value="1"/>
</dbReference>
<evidence type="ECO:0000313" key="7">
    <source>
        <dbReference type="Proteomes" id="UP000317366"/>
    </source>
</evidence>
<organism evidence="5 8">
    <name type="scientific">Eiseniibacteriota bacterium</name>
    <dbReference type="NCBI Taxonomy" id="2212470"/>
    <lineage>
        <taxon>Bacteria</taxon>
        <taxon>Candidatus Eiseniibacteriota</taxon>
    </lineage>
</organism>
<dbReference type="Proteomes" id="UP000317366">
    <property type="component" value="Unassembled WGS sequence"/>
</dbReference>
<dbReference type="InterPro" id="IPR003715">
    <property type="entry name" value="Poly_export_N"/>
</dbReference>
<accession>A0A538SXV7</accession>
<dbReference type="Gene3D" id="3.10.560.10">
    <property type="entry name" value="Outer membrane lipoprotein wza domain like"/>
    <property type="match status" value="1"/>
</dbReference>
<dbReference type="InterPro" id="IPR019554">
    <property type="entry name" value="Soluble_ligand-bd"/>
</dbReference>
<feature type="domain" description="Soluble ligand binding" evidence="4">
    <location>
        <begin position="111"/>
        <end position="158"/>
    </location>
</feature>
<comment type="caution">
    <text evidence="5">The sequence shown here is derived from an EMBL/GenBank/DDBJ whole genome shotgun (WGS) entry which is preliminary data.</text>
</comment>
<dbReference type="InterPro" id="IPR049712">
    <property type="entry name" value="Poly_export"/>
</dbReference>
<gene>
    <name evidence="5" type="ORF">E6K74_01140</name>
    <name evidence="6" type="ORF">E6K77_02645</name>
</gene>
<dbReference type="PANTHER" id="PTHR33619">
    <property type="entry name" value="POLYSACCHARIDE EXPORT PROTEIN GFCE-RELATED"/>
    <property type="match status" value="1"/>
</dbReference>
<evidence type="ECO:0000259" key="3">
    <source>
        <dbReference type="Pfam" id="PF02563"/>
    </source>
</evidence>
<evidence type="ECO:0000256" key="2">
    <source>
        <dbReference type="SAM" id="SignalP"/>
    </source>
</evidence>
<feature type="signal peptide" evidence="2">
    <location>
        <begin position="1"/>
        <end position="25"/>
    </location>
</feature>
<dbReference type="EMBL" id="VBOU01000006">
    <property type="protein sequence ID" value="TMQ56094.1"/>
    <property type="molecule type" value="Genomic_DNA"/>
</dbReference>
<feature type="chain" id="PRO_5039865650" evidence="2">
    <location>
        <begin position="26"/>
        <end position="194"/>
    </location>
</feature>
<evidence type="ECO:0000256" key="1">
    <source>
        <dbReference type="ARBA" id="ARBA00022729"/>
    </source>
</evidence>
<dbReference type="Proteomes" id="UP000319829">
    <property type="component" value="Unassembled WGS sequence"/>
</dbReference>